<dbReference type="PROSITE" id="PS01161">
    <property type="entry name" value="GLC_GALNAC_ISOMERASE"/>
    <property type="match status" value="1"/>
</dbReference>
<dbReference type="GO" id="GO:0006046">
    <property type="term" value="P:N-acetylglucosamine catabolic process"/>
    <property type="evidence" value="ECO:0007669"/>
    <property type="project" value="TreeGrafter"/>
</dbReference>
<dbReference type="GO" id="GO:0005975">
    <property type="term" value="P:carbohydrate metabolic process"/>
    <property type="evidence" value="ECO:0007669"/>
    <property type="project" value="InterPro"/>
</dbReference>
<dbReference type="PANTHER" id="PTHR11280">
    <property type="entry name" value="GLUCOSAMINE-6-PHOSPHATE ISOMERASE"/>
    <property type="match status" value="1"/>
</dbReference>
<evidence type="ECO:0000256" key="2">
    <source>
        <dbReference type="ARBA" id="ARBA00022801"/>
    </source>
</evidence>
<keyword evidence="3 4" id="KW-0119">Carbohydrate metabolism</keyword>
<dbReference type="CDD" id="cd01399">
    <property type="entry name" value="GlcN6P_deaminase"/>
    <property type="match status" value="1"/>
</dbReference>
<evidence type="ECO:0000313" key="7">
    <source>
        <dbReference type="Proteomes" id="UP000016057"/>
    </source>
</evidence>
<accession>K8Z9P9</accession>
<dbReference type="Proteomes" id="UP000016057">
    <property type="component" value="Unassembled WGS sequence"/>
</dbReference>
<dbReference type="Pfam" id="PF01182">
    <property type="entry name" value="Glucosamine_iso"/>
    <property type="match status" value="1"/>
</dbReference>
<evidence type="ECO:0000256" key="4">
    <source>
        <dbReference type="HAMAP-Rule" id="MF_01241"/>
    </source>
</evidence>
<feature type="active site" description="For ring-opening step" evidence="4">
    <location>
        <position position="134"/>
    </location>
</feature>
<organism evidence="6 7">
    <name type="scientific">Catellicoccus marimammalium M35/04/3</name>
    <dbReference type="NCBI Taxonomy" id="1234409"/>
    <lineage>
        <taxon>Bacteria</taxon>
        <taxon>Bacillati</taxon>
        <taxon>Bacillota</taxon>
        <taxon>Bacilli</taxon>
        <taxon>Lactobacillales</taxon>
        <taxon>Enterococcaceae</taxon>
        <taxon>Catellicoccus</taxon>
    </lineage>
</organism>
<comment type="function">
    <text evidence="4">Catalyzes the reversible isomerization-deamination of glucosamine 6-phosphate (GlcN6P) to form fructose 6-phosphate (Fru6P) and ammonium ion.</text>
</comment>
<protein>
    <recommendedName>
        <fullName evidence="4">Glucosamine-6-phosphate deaminase</fullName>
        <ecNumber evidence="4">3.5.99.6</ecNumber>
    </recommendedName>
    <alternativeName>
        <fullName evidence="4">GlcN6P deaminase</fullName>
        <shortName evidence="4">GNPDA</shortName>
    </alternativeName>
    <alternativeName>
        <fullName evidence="4">Glucosamine-6-phosphate isomerase</fullName>
    </alternativeName>
</protein>
<gene>
    <name evidence="4" type="primary">nagB</name>
    <name evidence="6" type="ORF">C683_0351</name>
</gene>
<dbReference type="GO" id="GO:0005737">
    <property type="term" value="C:cytoplasm"/>
    <property type="evidence" value="ECO:0007669"/>
    <property type="project" value="TreeGrafter"/>
</dbReference>
<dbReference type="FunFam" id="3.40.50.1360:FF:000003">
    <property type="entry name" value="Glucosamine-6-phosphate deaminase"/>
    <property type="match status" value="1"/>
</dbReference>
<comment type="caution">
    <text evidence="4">Lacks conserved residue(s) required for the propagation of feature annotation.</text>
</comment>
<evidence type="ECO:0000259" key="5">
    <source>
        <dbReference type="Pfam" id="PF01182"/>
    </source>
</evidence>
<keyword evidence="2 4" id="KW-0378">Hydrolase</keyword>
<dbReference type="eggNOG" id="COG0363">
    <property type="taxonomic scope" value="Bacteria"/>
</dbReference>
<feature type="active site" description="Proton acceptor; for ring-opening step" evidence="4">
    <location>
        <position position="129"/>
    </location>
</feature>
<sequence>MRVLIVKDEQEGGRIAFDQIKGAMATGQLNVLGLATGGTPCTLYENIRNSNLDFSNTISVNLDEYVGLGAEDPQSYHYFMQEQLFNVKPFKKSYIPDGKKGEEACAEYNQILKEHPIDLQILGLGQNGHIGFNEPGTPFTTPTHKVQLTKSTIEANKRFFDCVEDVPTEAYSMGIDSIMQAKSIILLAYGEKKADAVAKMIQGEITEDLPASILQKHPDVTIIIDEAAAKDLKH</sequence>
<evidence type="ECO:0000256" key="1">
    <source>
        <dbReference type="ARBA" id="ARBA00000644"/>
    </source>
</evidence>
<dbReference type="STRING" id="1234409.C683_0351"/>
<dbReference type="GO" id="GO:0006043">
    <property type="term" value="P:glucosamine catabolic process"/>
    <property type="evidence" value="ECO:0007669"/>
    <property type="project" value="TreeGrafter"/>
</dbReference>
<dbReference type="EMBL" id="AMYT01000011">
    <property type="protein sequence ID" value="EKU27570.1"/>
    <property type="molecule type" value="Genomic_DNA"/>
</dbReference>
<dbReference type="SUPFAM" id="SSF100950">
    <property type="entry name" value="NagB/RpiA/CoA transferase-like"/>
    <property type="match status" value="1"/>
</dbReference>
<comment type="caution">
    <text evidence="6">The sequence shown here is derived from an EMBL/GenBank/DDBJ whole genome shotgun (WGS) entry which is preliminary data.</text>
</comment>
<dbReference type="GO" id="GO:0019262">
    <property type="term" value="P:N-acetylneuraminate catabolic process"/>
    <property type="evidence" value="ECO:0007669"/>
    <property type="project" value="UniProtKB-UniRule"/>
</dbReference>
<keyword evidence="7" id="KW-1185">Reference proteome</keyword>
<dbReference type="Gene3D" id="3.40.50.1360">
    <property type="match status" value="1"/>
</dbReference>
<feature type="active site" description="Proton acceptor; for enolization step" evidence="4">
    <location>
        <position position="63"/>
    </location>
</feature>
<dbReference type="RefSeq" id="WP_009488772.1">
    <property type="nucleotide sequence ID" value="NZ_AMYT01000011.1"/>
</dbReference>
<feature type="domain" description="Glucosamine/galactosamine-6-phosphate isomerase" evidence="5">
    <location>
        <begin position="19"/>
        <end position="217"/>
    </location>
</feature>
<dbReference type="InterPro" id="IPR006148">
    <property type="entry name" value="Glc/Gal-6P_isomerase"/>
</dbReference>
<dbReference type="HAMAP" id="MF_01241">
    <property type="entry name" value="GlcN6P_deamin"/>
    <property type="match status" value="1"/>
</dbReference>
<feature type="active site" description="For ring-opening step" evidence="4">
    <location>
        <position position="127"/>
    </location>
</feature>
<dbReference type="OrthoDB" id="9791139at2"/>
<dbReference type="EC" id="3.5.99.6" evidence="4"/>
<dbReference type="AlphaFoldDB" id="K8Z9P9"/>
<comment type="similarity">
    <text evidence="4">Belongs to the glucosamine/galactosamine-6-phosphate isomerase family. NagB subfamily.</text>
</comment>
<evidence type="ECO:0000256" key="3">
    <source>
        <dbReference type="ARBA" id="ARBA00023277"/>
    </source>
</evidence>
<evidence type="ECO:0000313" key="6">
    <source>
        <dbReference type="EMBL" id="EKU27570.1"/>
    </source>
</evidence>
<proteinExistence type="inferred from homology"/>
<dbReference type="UniPathway" id="UPA00629">
    <property type="reaction ID" value="UER00684"/>
</dbReference>
<dbReference type="GO" id="GO:0004342">
    <property type="term" value="F:glucosamine-6-phosphate deaminase activity"/>
    <property type="evidence" value="ECO:0007669"/>
    <property type="project" value="UniProtKB-UniRule"/>
</dbReference>
<dbReference type="PATRIC" id="fig|1234409.3.peg.318"/>
<reference evidence="6 7" key="1">
    <citation type="journal article" date="2013" name="Genome Announc.">
        <title>Draft Genome Sequence of Catellicoccus marimammalium, a Novel Species Commonly Found in Gull Feces.</title>
        <authorList>
            <person name="Weigand M.R."/>
            <person name="Ryu H."/>
            <person name="Bozcek L."/>
            <person name="Konstantinidis K.T."/>
            <person name="Santo Domingo J.W."/>
        </authorList>
    </citation>
    <scope>NUCLEOTIDE SEQUENCE [LARGE SCALE GENOMIC DNA]</scope>
    <source>
        <strain evidence="6 7">M35/04/3</strain>
    </source>
</reference>
<dbReference type="InterPro" id="IPR018321">
    <property type="entry name" value="Glucosamine6P_isomerase_CS"/>
</dbReference>
<dbReference type="GO" id="GO:0042802">
    <property type="term" value="F:identical protein binding"/>
    <property type="evidence" value="ECO:0007669"/>
    <property type="project" value="TreeGrafter"/>
</dbReference>
<dbReference type="InterPro" id="IPR037171">
    <property type="entry name" value="NagB/RpiA_transferase-like"/>
</dbReference>
<comment type="pathway">
    <text evidence="4">Amino-sugar metabolism; N-acetylneuraminate degradation; D-fructose 6-phosphate from N-acetylneuraminate: step 5/5.</text>
</comment>
<name>K8Z9P9_9ENTE</name>
<dbReference type="PANTHER" id="PTHR11280:SF5">
    <property type="entry name" value="GLUCOSAMINE-6-PHOSPHATE ISOMERASE"/>
    <property type="match status" value="1"/>
</dbReference>
<dbReference type="InterPro" id="IPR004547">
    <property type="entry name" value="Glucosamine6P_isomerase"/>
</dbReference>
<comment type="catalytic activity">
    <reaction evidence="1 4">
        <text>alpha-D-glucosamine 6-phosphate + H2O = beta-D-fructose 6-phosphate + NH4(+)</text>
        <dbReference type="Rhea" id="RHEA:12172"/>
        <dbReference type="ChEBI" id="CHEBI:15377"/>
        <dbReference type="ChEBI" id="CHEBI:28938"/>
        <dbReference type="ChEBI" id="CHEBI:57634"/>
        <dbReference type="ChEBI" id="CHEBI:75989"/>
        <dbReference type="EC" id="3.5.99.6"/>
    </reaction>
</comment>